<dbReference type="AlphaFoldDB" id="A0A2P5Y9P1"/>
<protein>
    <submittedName>
        <fullName evidence="1">Uncharacterized protein</fullName>
    </submittedName>
</protein>
<sequence>MVLAFIPMDTGAVLVKNFDLRDIKEWFCIRDSGHHRDRSQGEGNMRNNGRRVIGGKACKNVYRGRNNGSSGGEKTASIIMTHNILNIVVQPRVRNLKLLLEV</sequence>
<evidence type="ECO:0000313" key="2">
    <source>
        <dbReference type="Proteomes" id="UP000239757"/>
    </source>
</evidence>
<organism evidence="1 2">
    <name type="scientific">Gossypium barbadense</name>
    <name type="common">Sea Island cotton</name>
    <name type="synonym">Hibiscus barbadensis</name>
    <dbReference type="NCBI Taxonomy" id="3634"/>
    <lineage>
        <taxon>Eukaryota</taxon>
        <taxon>Viridiplantae</taxon>
        <taxon>Streptophyta</taxon>
        <taxon>Embryophyta</taxon>
        <taxon>Tracheophyta</taxon>
        <taxon>Spermatophyta</taxon>
        <taxon>Magnoliopsida</taxon>
        <taxon>eudicotyledons</taxon>
        <taxon>Gunneridae</taxon>
        <taxon>Pentapetalae</taxon>
        <taxon>rosids</taxon>
        <taxon>malvids</taxon>
        <taxon>Malvales</taxon>
        <taxon>Malvaceae</taxon>
        <taxon>Malvoideae</taxon>
        <taxon>Gossypium</taxon>
    </lineage>
</organism>
<dbReference type="Proteomes" id="UP000239757">
    <property type="component" value="Unassembled WGS sequence"/>
</dbReference>
<gene>
    <name evidence="1" type="ORF">GOBAR_AA08342</name>
</gene>
<dbReference type="EMBL" id="KZ663501">
    <property type="protein sequence ID" value="PPS12307.1"/>
    <property type="molecule type" value="Genomic_DNA"/>
</dbReference>
<reference evidence="1 2" key="1">
    <citation type="submission" date="2015-01" db="EMBL/GenBank/DDBJ databases">
        <title>Genome of allotetraploid Gossypium barbadense reveals genomic plasticity and fiber elongation in cotton evolution.</title>
        <authorList>
            <person name="Chen X."/>
            <person name="Liu X."/>
            <person name="Zhao B."/>
            <person name="Zheng H."/>
            <person name="Hu Y."/>
            <person name="Lu G."/>
            <person name="Yang C."/>
            <person name="Chen J."/>
            <person name="Shan C."/>
            <person name="Zhang L."/>
            <person name="Zhou Y."/>
            <person name="Wang L."/>
            <person name="Guo W."/>
            <person name="Bai Y."/>
            <person name="Ruan J."/>
            <person name="Shangguan X."/>
            <person name="Mao Y."/>
            <person name="Jiang J."/>
            <person name="Zhu Y."/>
            <person name="Lei J."/>
            <person name="Kang H."/>
            <person name="Chen S."/>
            <person name="He X."/>
            <person name="Wang R."/>
            <person name="Wang Y."/>
            <person name="Chen J."/>
            <person name="Wang L."/>
            <person name="Yu S."/>
            <person name="Wang B."/>
            <person name="Wei J."/>
            <person name="Song S."/>
            <person name="Lu X."/>
            <person name="Gao Z."/>
            <person name="Gu W."/>
            <person name="Deng X."/>
            <person name="Ma D."/>
            <person name="Wang S."/>
            <person name="Liang W."/>
            <person name="Fang L."/>
            <person name="Cai C."/>
            <person name="Zhu X."/>
            <person name="Zhou B."/>
            <person name="Zhang Y."/>
            <person name="Chen Z."/>
            <person name="Xu S."/>
            <person name="Zhu R."/>
            <person name="Wang S."/>
            <person name="Zhang T."/>
            <person name="Zhao G."/>
        </authorList>
    </citation>
    <scope>NUCLEOTIDE SEQUENCE [LARGE SCALE GENOMIC DNA]</scope>
    <source>
        <strain evidence="2">cv. Xinhai21</strain>
        <tissue evidence="1">Leaf</tissue>
    </source>
</reference>
<proteinExistence type="predicted"/>
<evidence type="ECO:0000313" key="1">
    <source>
        <dbReference type="EMBL" id="PPS12307.1"/>
    </source>
</evidence>
<accession>A0A2P5Y9P1</accession>
<name>A0A2P5Y9P1_GOSBA</name>